<dbReference type="Pfam" id="PF13589">
    <property type="entry name" value="HATPase_c_3"/>
    <property type="match status" value="1"/>
</dbReference>
<dbReference type="InterPro" id="IPR036890">
    <property type="entry name" value="HATPase_C_sf"/>
</dbReference>
<evidence type="ECO:0000313" key="8">
    <source>
        <dbReference type="EMBL" id="KAF5363673.1"/>
    </source>
</evidence>
<comment type="caution">
    <text evidence="8">The sequence shown here is derived from an EMBL/GenBank/DDBJ whole genome shotgun (WGS) entry which is preliminary data.</text>
</comment>
<evidence type="ECO:0000256" key="5">
    <source>
        <dbReference type="SAM" id="MobiDB-lite"/>
    </source>
</evidence>
<dbReference type="InterPro" id="IPR020575">
    <property type="entry name" value="Hsp90_N"/>
</dbReference>
<dbReference type="Pfam" id="PF00183">
    <property type="entry name" value="HSP90"/>
    <property type="match status" value="1"/>
</dbReference>
<feature type="compositionally biased region" description="Basic and acidic residues" evidence="5">
    <location>
        <begin position="1487"/>
        <end position="1502"/>
    </location>
</feature>
<feature type="region of interest" description="Disordered" evidence="5">
    <location>
        <begin position="436"/>
        <end position="463"/>
    </location>
</feature>
<dbReference type="OrthoDB" id="28737at2759"/>
<dbReference type="GO" id="GO:0140662">
    <property type="term" value="F:ATP-dependent protein folding chaperone"/>
    <property type="evidence" value="ECO:0007669"/>
    <property type="project" value="InterPro"/>
</dbReference>
<dbReference type="Gene3D" id="1.10.10.440">
    <property type="entry name" value="FF domain"/>
    <property type="match status" value="4"/>
</dbReference>
<name>A0A8H5GEW0_9AGAR</name>
<comment type="similarity">
    <text evidence="1">Belongs to the heat shock protein 90 family.</text>
</comment>
<dbReference type="SMART" id="SM00441">
    <property type="entry name" value="FF"/>
    <property type="match status" value="4"/>
</dbReference>
<dbReference type="PANTHER" id="PTHR11528">
    <property type="entry name" value="HEAT SHOCK PROTEIN 90 FAMILY MEMBER"/>
    <property type="match status" value="1"/>
</dbReference>
<feature type="domain" description="WW" evidence="6">
    <location>
        <begin position="58"/>
        <end position="88"/>
    </location>
</feature>
<evidence type="ECO:0000256" key="4">
    <source>
        <dbReference type="ARBA" id="ARBA00023186"/>
    </source>
</evidence>
<dbReference type="NCBIfam" id="NF003555">
    <property type="entry name" value="PRK05218.1"/>
    <property type="match status" value="1"/>
</dbReference>
<feature type="compositionally biased region" description="Polar residues" evidence="5">
    <location>
        <begin position="437"/>
        <end position="450"/>
    </location>
</feature>
<dbReference type="Gene3D" id="2.20.70.10">
    <property type="match status" value="1"/>
</dbReference>
<dbReference type="InterPro" id="IPR001404">
    <property type="entry name" value="Hsp90_fam"/>
</dbReference>
<evidence type="ECO:0000256" key="3">
    <source>
        <dbReference type="ARBA" id="ARBA00022840"/>
    </source>
</evidence>
<evidence type="ECO:0000256" key="2">
    <source>
        <dbReference type="ARBA" id="ARBA00022741"/>
    </source>
</evidence>
<dbReference type="PRINTS" id="PR00775">
    <property type="entry name" value="HEATSHOCK90"/>
</dbReference>
<dbReference type="SUPFAM" id="SSF51045">
    <property type="entry name" value="WW domain"/>
    <property type="match status" value="1"/>
</dbReference>
<keyword evidence="9" id="KW-1185">Reference proteome</keyword>
<dbReference type="PROSITE" id="PS51676">
    <property type="entry name" value="FF"/>
    <property type="match status" value="1"/>
</dbReference>
<dbReference type="InterPro" id="IPR002713">
    <property type="entry name" value="FF_domain"/>
</dbReference>
<evidence type="ECO:0000259" key="7">
    <source>
        <dbReference type="PROSITE" id="PS51676"/>
    </source>
</evidence>
<feature type="compositionally biased region" description="Acidic residues" evidence="5">
    <location>
        <begin position="930"/>
        <end position="971"/>
    </location>
</feature>
<dbReference type="InterPro" id="IPR036020">
    <property type="entry name" value="WW_dom_sf"/>
</dbReference>
<gene>
    <name evidence="8" type="ORF">D9756_000640</name>
</gene>
<feature type="domain" description="FF" evidence="7">
    <location>
        <begin position="236"/>
        <end position="290"/>
    </location>
</feature>
<dbReference type="Gene3D" id="3.30.230.80">
    <property type="match status" value="1"/>
</dbReference>
<dbReference type="SMART" id="SM00456">
    <property type="entry name" value="WW"/>
    <property type="match status" value="1"/>
</dbReference>
<protein>
    <recommendedName>
        <fullName evidence="10">HSP90-domain-containing protein</fullName>
    </recommendedName>
</protein>
<evidence type="ECO:0008006" key="10">
    <source>
        <dbReference type="Google" id="ProtNLM"/>
    </source>
</evidence>
<dbReference type="SUPFAM" id="SSF55874">
    <property type="entry name" value="ATPase domain of HSP90 chaperone/DNA topoisomerase II/histidine kinase"/>
    <property type="match status" value="1"/>
</dbReference>
<dbReference type="GO" id="GO:0005524">
    <property type="term" value="F:ATP binding"/>
    <property type="evidence" value="ECO:0007669"/>
    <property type="project" value="UniProtKB-KW"/>
</dbReference>
<dbReference type="InterPro" id="IPR037196">
    <property type="entry name" value="HSP90_C"/>
</dbReference>
<evidence type="ECO:0000256" key="1">
    <source>
        <dbReference type="ARBA" id="ARBA00008239"/>
    </source>
</evidence>
<feature type="region of interest" description="Disordered" evidence="5">
    <location>
        <begin position="1479"/>
        <end position="1502"/>
    </location>
</feature>
<proteinExistence type="inferred from homology"/>
<dbReference type="SUPFAM" id="SSF81698">
    <property type="entry name" value="FF domain"/>
    <property type="match status" value="4"/>
</dbReference>
<dbReference type="EMBL" id="JAACJO010000001">
    <property type="protein sequence ID" value="KAF5363673.1"/>
    <property type="molecule type" value="Genomic_DNA"/>
</dbReference>
<feature type="compositionally biased region" description="Basic and acidic residues" evidence="5">
    <location>
        <begin position="193"/>
        <end position="219"/>
    </location>
</feature>
<dbReference type="InterPro" id="IPR020568">
    <property type="entry name" value="Ribosomal_Su5_D2-typ_SF"/>
</dbReference>
<dbReference type="Gene3D" id="3.30.565.10">
    <property type="entry name" value="Histidine kinase-like ATPase, C-terminal domain"/>
    <property type="match status" value="1"/>
</dbReference>
<keyword evidence="2" id="KW-0547">Nucleotide-binding</keyword>
<dbReference type="GO" id="GO:0016887">
    <property type="term" value="F:ATP hydrolysis activity"/>
    <property type="evidence" value="ECO:0007669"/>
    <property type="project" value="InterPro"/>
</dbReference>
<dbReference type="Gene3D" id="1.20.120.790">
    <property type="entry name" value="Heat shock protein 90, C-terminal domain"/>
    <property type="match status" value="1"/>
</dbReference>
<dbReference type="Proteomes" id="UP000559027">
    <property type="component" value="Unassembled WGS sequence"/>
</dbReference>
<organism evidence="8 9">
    <name type="scientific">Leucocoprinus leucothites</name>
    <dbReference type="NCBI Taxonomy" id="201217"/>
    <lineage>
        <taxon>Eukaryota</taxon>
        <taxon>Fungi</taxon>
        <taxon>Dikarya</taxon>
        <taxon>Basidiomycota</taxon>
        <taxon>Agaricomycotina</taxon>
        <taxon>Agaricomycetes</taxon>
        <taxon>Agaricomycetidae</taxon>
        <taxon>Agaricales</taxon>
        <taxon>Agaricineae</taxon>
        <taxon>Agaricaceae</taxon>
        <taxon>Leucocoprinus</taxon>
    </lineage>
</organism>
<dbReference type="Pfam" id="PF01846">
    <property type="entry name" value="FF"/>
    <property type="match status" value="3"/>
</dbReference>
<dbReference type="SUPFAM" id="SSF54211">
    <property type="entry name" value="Ribosomal protein S5 domain 2-like"/>
    <property type="match status" value="1"/>
</dbReference>
<feature type="compositionally biased region" description="Basic and acidic residues" evidence="5">
    <location>
        <begin position="454"/>
        <end position="463"/>
    </location>
</feature>
<feature type="compositionally biased region" description="Acidic residues" evidence="5">
    <location>
        <begin position="161"/>
        <end position="179"/>
    </location>
</feature>
<keyword evidence="4" id="KW-0143">Chaperone</keyword>
<evidence type="ECO:0000313" key="9">
    <source>
        <dbReference type="Proteomes" id="UP000559027"/>
    </source>
</evidence>
<feature type="region of interest" description="Disordered" evidence="5">
    <location>
        <begin position="925"/>
        <end position="976"/>
    </location>
</feature>
<dbReference type="InterPro" id="IPR001202">
    <property type="entry name" value="WW_dom"/>
</dbReference>
<dbReference type="SUPFAM" id="SSF110942">
    <property type="entry name" value="HSP90 C-terminal domain"/>
    <property type="match status" value="1"/>
</dbReference>
<dbReference type="CDD" id="cd00201">
    <property type="entry name" value="WW"/>
    <property type="match status" value="1"/>
</dbReference>
<accession>A0A8H5GEW0</accession>
<dbReference type="Gene3D" id="3.40.50.11260">
    <property type="match status" value="1"/>
</dbReference>
<dbReference type="GO" id="GO:0051082">
    <property type="term" value="F:unfolded protein binding"/>
    <property type="evidence" value="ECO:0007669"/>
    <property type="project" value="InterPro"/>
</dbReference>
<evidence type="ECO:0000259" key="6">
    <source>
        <dbReference type="PROSITE" id="PS50020"/>
    </source>
</evidence>
<dbReference type="InterPro" id="IPR036517">
    <property type="entry name" value="FF_domain_sf"/>
</dbReference>
<feature type="region of interest" description="Disordered" evidence="5">
    <location>
        <begin position="158"/>
        <end position="224"/>
    </location>
</feature>
<reference evidence="8 9" key="1">
    <citation type="journal article" date="2020" name="ISME J.">
        <title>Uncovering the hidden diversity of litter-decomposition mechanisms in mushroom-forming fungi.</title>
        <authorList>
            <person name="Floudas D."/>
            <person name="Bentzer J."/>
            <person name="Ahren D."/>
            <person name="Johansson T."/>
            <person name="Persson P."/>
            <person name="Tunlid A."/>
        </authorList>
    </citation>
    <scope>NUCLEOTIDE SEQUENCE [LARGE SCALE GENOMIC DNA]</scope>
    <source>
        <strain evidence="8 9">CBS 146.42</strain>
    </source>
</reference>
<sequence>MSLGFKATSLHCHKDGQNILTQESTYIRPVPSFRAISAAEAHGSNQKERPALKKRVPETDWLCVITNLGNKFYFNKPNKTSVWVIPDEIAEAVAAMELKEEEEERRAQEELLVQAVQDEETKQIEVDRIKKEMKGIIKRKVDEEIPLDEVVVSKRARVESDVENVEDEEDSEEDEEEEWQREAAAQLAAEAEEERKRQEEEKMRKEEEDRREKEAEAQRARNAGLIKMPTKVDLSIDEAKALFKTLLREKDISPLHPWDVSLPKFVNDPRYVLLPSVTARREAFDEYCRDRARELREAAVQKEKHVVNPKQEFELLLDQEVKSTRASWTDFRRKWKKDRRFYGWGRDDREREKRFRDFLKDLGEKKRAAAQKAEADFFILLKEHQHDIRGGVSWKESVPLTMPKVKKNIAQDPRYDAVGSSSLREELFNTFVKGNKQPLTSSEATPSEASGLTKAERKERAVREREQKVKVELNRVEMNIERSRMGINQEEGERDYRSMLIDAIRDPQMTWDDALPQLRTDPRFRNSPLPPNQQLQLFHSHIAHLRQKHTTNLHGLFQSYSTSLATPFGDLPLESLLKSLPVTKLGLDIYQLEHEYDKWQGERTTTARAAFDEMLTENSFVEFWGRLSKVGGEGVDGGVKADDMGEDEGEAGGGKVDMKALAKKVDLGRWKRSLGTTSALEHLTTLPIKEKDGCGKGKAGMRLLQPFLVTLSLLSVRALAAEDAPRAKHDYQSDVARMRRIVINREIFLRELISNANDAIEKLRIISLTDKGVWNGGDPLNITIKAEKSEDGKSGKLVISDTGIGMSDQELTANLGTLAKSGTSEFLARAEGEEGAVQGNLIGAFGLGFYSSFLVADRVEVASIPPPTKKNPNPTQHIFNSAADDSTFEVYPDPRGNTLGRGTEITLYLKEDALEYLEEQSIKDLKEQEIIDEDAEPESVEDKEDEPVETEEIESDEDEAVVEDVSEDDDKEPPTPKMKKIIVDEWEQLNAQPPIWSRDPKTVSDEEYKKFYKSFFKDYEEPLAWQHFSGDSGSGVSFKAILYIPSKLDEQYWQQPLEYRSNDVKLMVKRTFITSDLGDNSLPKWATWAKVVIDADDLPLNVSRETLQSNRFLKQLKNIILKRLIQLISKIEEEEPERFEKIQDVYGSILKLGAVEDTKNREKLTALTRFASNQRNVTSLDQYIENKKKGQRHIFYLAEIGKQPEQLAESVFIEKLHARGYEVLLLTEPLDEIMFGNLREWKKVPFQDVAKSGLKFGDEAEDPEEEKALQKQLTEEYKPLLEWIKKEAKEIVQDVVITNRLVKSACAIVAAPGGYTANVQKMMTSAAGQAKRGGIIHEYALKAKFLEINPRSPLIEGLLRRVKDLPTEEDERDLEAEEELREVASILIDGALVRSGFEVPNSNTFMFKIDRALRRSLGVSETAPTDETVRPAPPIDPSMPTEEELMEEYLQSLDEEDGGKAKVILPDHLKDQMSVEMEEIPDDEDIFASHDPEDNAPQHDEL</sequence>
<dbReference type="PROSITE" id="PS50020">
    <property type="entry name" value="WW_DOMAIN_2"/>
    <property type="match status" value="1"/>
</dbReference>
<keyword evidence="3" id="KW-0067">ATP-binding</keyword>